<gene>
    <name evidence="1" type="ORF">METZ01_LOCUS433798</name>
</gene>
<proteinExistence type="predicted"/>
<name>A0A382YCI4_9ZZZZ</name>
<accession>A0A382YCI4</accession>
<feature type="non-terminal residue" evidence="1">
    <location>
        <position position="43"/>
    </location>
</feature>
<protein>
    <submittedName>
        <fullName evidence="1">Uncharacterized protein</fullName>
    </submittedName>
</protein>
<dbReference type="AlphaFoldDB" id="A0A382YCI4"/>
<dbReference type="EMBL" id="UINC01174695">
    <property type="protein sequence ID" value="SVD80944.1"/>
    <property type="molecule type" value="Genomic_DNA"/>
</dbReference>
<reference evidence="1" key="1">
    <citation type="submission" date="2018-05" db="EMBL/GenBank/DDBJ databases">
        <authorList>
            <person name="Lanie J.A."/>
            <person name="Ng W.-L."/>
            <person name="Kazmierczak K.M."/>
            <person name="Andrzejewski T.M."/>
            <person name="Davidsen T.M."/>
            <person name="Wayne K.J."/>
            <person name="Tettelin H."/>
            <person name="Glass J.I."/>
            <person name="Rusch D."/>
            <person name="Podicherti R."/>
            <person name="Tsui H.-C.T."/>
            <person name="Winkler M.E."/>
        </authorList>
    </citation>
    <scope>NUCLEOTIDE SEQUENCE</scope>
</reference>
<evidence type="ECO:0000313" key="1">
    <source>
        <dbReference type="EMBL" id="SVD80944.1"/>
    </source>
</evidence>
<sequence length="43" mass="4720">MLLLSVLLLTLAKPAAEIAIFNEVNERRVMIITGAGGEEEYTE</sequence>
<organism evidence="1">
    <name type="scientific">marine metagenome</name>
    <dbReference type="NCBI Taxonomy" id="408172"/>
    <lineage>
        <taxon>unclassified sequences</taxon>
        <taxon>metagenomes</taxon>
        <taxon>ecological metagenomes</taxon>
    </lineage>
</organism>